<name>A0A4Q0T5Q5_9BACT</name>
<reference evidence="3 4" key="1">
    <citation type="submission" date="2018-11" db="EMBL/GenBank/DDBJ databases">
        <authorList>
            <person name="Mardanov A.V."/>
            <person name="Ravin N.V."/>
            <person name="Dedysh S.N."/>
        </authorList>
    </citation>
    <scope>NUCLEOTIDE SEQUENCE [LARGE SCALE GENOMIC DNA]</scope>
    <source>
        <strain evidence="3 4">AF10</strain>
    </source>
</reference>
<dbReference type="RefSeq" id="WP_128911513.1">
    <property type="nucleotide sequence ID" value="NZ_RDSM01000001.1"/>
</dbReference>
<evidence type="ECO:0000313" key="4">
    <source>
        <dbReference type="Proteomes" id="UP000289437"/>
    </source>
</evidence>
<evidence type="ECO:0000256" key="1">
    <source>
        <dbReference type="SAM" id="SignalP"/>
    </source>
</evidence>
<reference evidence="4" key="2">
    <citation type="submission" date="2019-02" db="EMBL/GenBank/DDBJ databases">
        <title>Granulicella sibirica sp. nov., a psychrotolerant acidobacterium isolated from an organic soil layer in forested tundra, West Siberia.</title>
        <authorList>
            <person name="Oshkin I.Y."/>
            <person name="Kulichevskaya I.S."/>
            <person name="Rijpstra W.I.C."/>
            <person name="Sinninghe Damste J.S."/>
            <person name="Rakitin A.L."/>
            <person name="Ravin N.V."/>
            <person name="Dedysh S.N."/>
        </authorList>
    </citation>
    <scope>NUCLEOTIDE SEQUENCE [LARGE SCALE GENOMIC DNA]</scope>
    <source>
        <strain evidence="4">AF10</strain>
    </source>
</reference>
<dbReference type="Proteomes" id="UP000289437">
    <property type="component" value="Unassembled WGS sequence"/>
</dbReference>
<evidence type="ECO:0000259" key="2">
    <source>
        <dbReference type="Pfam" id="PF14534"/>
    </source>
</evidence>
<dbReference type="Gene3D" id="3.10.450.50">
    <property type="match status" value="1"/>
</dbReference>
<feature type="signal peptide" evidence="1">
    <location>
        <begin position="1"/>
        <end position="20"/>
    </location>
</feature>
<comment type="caution">
    <text evidence="3">The sequence shown here is derived from an EMBL/GenBank/DDBJ whole genome shotgun (WGS) entry which is preliminary data.</text>
</comment>
<gene>
    <name evidence="3" type="ORF">GRAN_0639</name>
</gene>
<dbReference type="OrthoDB" id="7201546at2"/>
<dbReference type="SUPFAM" id="SSF54427">
    <property type="entry name" value="NTF2-like"/>
    <property type="match status" value="1"/>
</dbReference>
<dbReference type="InterPro" id="IPR027843">
    <property type="entry name" value="DUF4440"/>
</dbReference>
<evidence type="ECO:0000313" key="3">
    <source>
        <dbReference type="EMBL" id="RXH57329.1"/>
    </source>
</evidence>
<proteinExistence type="predicted"/>
<feature type="domain" description="DUF4440" evidence="2">
    <location>
        <begin position="65"/>
        <end position="173"/>
    </location>
</feature>
<protein>
    <recommendedName>
        <fullName evidence="2">DUF4440 domain-containing protein</fullName>
    </recommendedName>
</protein>
<dbReference type="EMBL" id="RDSM01000001">
    <property type="protein sequence ID" value="RXH57329.1"/>
    <property type="molecule type" value="Genomic_DNA"/>
</dbReference>
<feature type="chain" id="PRO_5020392871" description="DUF4440 domain-containing protein" evidence="1">
    <location>
        <begin position="21"/>
        <end position="194"/>
    </location>
</feature>
<dbReference type="Pfam" id="PF14534">
    <property type="entry name" value="DUF4440"/>
    <property type="match status" value="1"/>
</dbReference>
<organism evidence="3 4">
    <name type="scientific">Granulicella sibirica</name>
    <dbReference type="NCBI Taxonomy" id="2479048"/>
    <lineage>
        <taxon>Bacteria</taxon>
        <taxon>Pseudomonadati</taxon>
        <taxon>Acidobacteriota</taxon>
        <taxon>Terriglobia</taxon>
        <taxon>Terriglobales</taxon>
        <taxon>Acidobacteriaceae</taxon>
        <taxon>Granulicella</taxon>
    </lineage>
</organism>
<keyword evidence="4" id="KW-1185">Reference proteome</keyword>
<accession>A0A4Q0T5Q5</accession>
<sequence>MRRYARQAIFAILLPLSTVAAQQPLSPQLPSQSSHSSALDPLAVPSAVSPLAQPSASPGVLFLYDLEHRFAASVAAGGGKAFATWFADDAVALNNGRPAVLGRGNIAASATWDPHTYQLTWTPQGAQMLPSNDSGFTWGHYEGHSVDQHGQPVVTAGRYITLWKKTADGSWKVVLDASANEPPAAGDCCTLPKP</sequence>
<keyword evidence="1" id="KW-0732">Signal</keyword>
<dbReference type="AlphaFoldDB" id="A0A4Q0T5Q5"/>
<dbReference type="InterPro" id="IPR032710">
    <property type="entry name" value="NTF2-like_dom_sf"/>
</dbReference>